<dbReference type="PANTHER" id="PTHR14614">
    <property type="entry name" value="HEPATOCELLULAR CARCINOMA-ASSOCIATED ANTIGEN"/>
    <property type="match status" value="1"/>
</dbReference>
<proteinExistence type="predicted"/>
<dbReference type="EMBL" id="KZ819636">
    <property type="protein sequence ID" value="PWN90828.1"/>
    <property type="molecule type" value="Genomic_DNA"/>
</dbReference>
<evidence type="ECO:0000313" key="2">
    <source>
        <dbReference type="Proteomes" id="UP000245768"/>
    </source>
</evidence>
<gene>
    <name evidence="1" type="ORF">FA10DRAFT_302022</name>
</gene>
<dbReference type="Pfam" id="PF10294">
    <property type="entry name" value="Methyltransf_16"/>
    <property type="match status" value="1"/>
</dbReference>
<dbReference type="InParanoid" id="A0A316YQ86"/>
<dbReference type="STRING" id="215250.A0A316YQ86"/>
<evidence type="ECO:0008006" key="3">
    <source>
        <dbReference type="Google" id="ProtNLM"/>
    </source>
</evidence>
<name>A0A316YQ86_9BASI</name>
<accession>A0A316YQ86</accession>
<keyword evidence="2" id="KW-1185">Reference proteome</keyword>
<protein>
    <recommendedName>
        <fullName evidence="3">S-adenosyl-L-methionine-dependent methyltransferase</fullName>
    </recommendedName>
</protein>
<dbReference type="Proteomes" id="UP000245768">
    <property type="component" value="Unassembled WGS sequence"/>
</dbReference>
<dbReference type="SUPFAM" id="SSF53335">
    <property type="entry name" value="S-adenosyl-L-methionine-dependent methyltransferases"/>
    <property type="match status" value="1"/>
</dbReference>
<dbReference type="InterPro" id="IPR029063">
    <property type="entry name" value="SAM-dependent_MTases_sf"/>
</dbReference>
<dbReference type="OrthoDB" id="413520at2759"/>
<dbReference type="GeneID" id="37046968"/>
<sequence>MATTSSESSTPTLIRYLCFQRYPPRCVNLKSSHTFQVGFTITNDLRDEVFLPLDDDELTIHVGLVAEDEKDIERVGSMPWLGPQSAYKMMSIDCACLLEAKRGKKRRRGAPAAFRVVAWVDDHDHVCDVDELTKPAGGFLGLISAPIDIFNREQDAREAARAMQSIRRLRIEENIFAEIAEEGGFELDKHIWDASIHLSSFLARLLRSPGSSPWQSRFAKDPPLDVLELGSGTGLVSIFFASLLLSSLDVAQQKSARLVATDLDSAQPLLVQNISANKHLYPRIHIESAPCDWTEPFAPLHRPDLVLVSDCTYNPSYFADLCRTIASALRAPPPRDVGDAARDSFCLLAKKHRHADEEALWEHLRDALLTYELVAGSATDDWGIWLVKPTEEASGSC</sequence>
<organism evidence="1 2">
    <name type="scientific">Acaromyces ingoldii</name>
    <dbReference type="NCBI Taxonomy" id="215250"/>
    <lineage>
        <taxon>Eukaryota</taxon>
        <taxon>Fungi</taxon>
        <taxon>Dikarya</taxon>
        <taxon>Basidiomycota</taxon>
        <taxon>Ustilaginomycotina</taxon>
        <taxon>Exobasidiomycetes</taxon>
        <taxon>Exobasidiales</taxon>
        <taxon>Cryptobasidiaceae</taxon>
        <taxon>Acaromyces</taxon>
    </lineage>
</organism>
<evidence type="ECO:0000313" key="1">
    <source>
        <dbReference type="EMBL" id="PWN90828.1"/>
    </source>
</evidence>
<dbReference type="RefSeq" id="XP_025378026.1">
    <property type="nucleotide sequence ID" value="XM_025525052.1"/>
</dbReference>
<dbReference type="CDD" id="cd02440">
    <property type="entry name" value="AdoMet_MTases"/>
    <property type="match status" value="1"/>
</dbReference>
<dbReference type="InterPro" id="IPR019410">
    <property type="entry name" value="Methyltransf_16"/>
</dbReference>
<dbReference type="GO" id="GO:0008757">
    <property type="term" value="F:S-adenosylmethionine-dependent methyltransferase activity"/>
    <property type="evidence" value="ECO:0007669"/>
    <property type="project" value="UniProtKB-ARBA"/>
</dbReference>
<dbReference type="Gene3D" id="3.40.50.150">
    <property type="entry name" value="Vaccinia Virus protein VP39"/>
    <property type="match status" value="1"/>
</dbReference>
<dbReference type="AlphaFoldDB" id="A0A316YQ86"/>
<reference evidence="1 2" key="1">
    <citation type="journal article" date="2018" name="Mol. Biol. Evol.">
        <title>Broad Genomic Sampling Reveals a Smut Pathogenic Ancestry of the Fungal Clade Ustilaginomycotina.</title>
        <authorList>
            <person name="Kijpornyongpan T."/>
            <person name="Mondo S.J."/>
            <person name="Barry K."/>
            <person name="Sandor L."/>
            <person name="Lee J."/>
            <person name="Lipzen A."/>
            <person name="Pangilinan J."/>
            <person name="LaButti K."/>
            <person name="Hainaut M."/>
            <person name="Henrissat B."/>
            <person name="Grigoriev I.V."/>
            <person name="Spatafora J.W."/>
            <person name="Aime M.C."/>
        </authorList>
    </citation>
    <scope>NUCLEOTIDE SEQUENCE [LARGE SCALE GENOMIC DNA]</scope>
    <source>
        <strain evidence="1 2">MCA 4198</strain>
    </source>
</reference>